<dbReference type="InterPro" id="IPR027417">
    <property type="entry name" value="P-loop_NTPase"/>
</dbReference>
<protein>
    <recommendedName>
        <fullName evidence="4">Sulfotransferase</fullName>
    </recommendedName>
</protein>
<evidence type="ECO:0000313" key="2">
    <source>
        <dbReference type="EMBL" id="GMI36915.1"/>
    </source>
</evidence>
<organism evidence="2 3">
    <name type="scientific">Tetraparma gracilis</name>
    <dbReference type="NCBI Taxonomy" id="2962635"/>
    <lineage>
        <taxon>Eukaryota</taxon>
        <taxon>Sar</taxon>
        <taxon>Stramenopiles</taxon>
        <taxon>Ochrophyta</taxon>
        <taxon>Bolidophyceae</taxon>
        <taxon>Parmales</taxon>
        <taxon>Triparmaceae</taxon>
        <taxon>Tetraparma</taxon>
    </lineage>
</organism>
<feature type="transmembrane region" description="Helical" evidence="1">
    <location>
        <begin position="42"/>
        <end position="64"/>
    </location>
</feature>
<reference evidence="2 3" key="1">
    <citation type="journal article" date="2023" name="Commun. Biol.">
        <title>Genome analysis of Parmales, the sister group of diatoms, reveals the evolutionary specialization of diatoms from phago-mixotrophs to photoautotrophs.</title>
        <authorList>
            <person name="Ban H."/>
            <person name="Sato S."/>
            <person name="Yoshikawa S."/>
            <person name="Yamada K."/>
            <person name="Nakamura Y."/>
            <person name="Ichinomiya M."/>
            <person name="Sato N."/>
            <person name="Blanc-Mathieu R."/>
            <person name="Endo H."/>
            <person name="Kuwata A."/>
            <person name="Ogata H."/>
        </authorList>
    </citation>
    <scope>NUCLEOTIDE SEQUENCE [LARGE SCALE GENOMIC DNA]</scope>
</reference>
<dbReference type="Proteomes" id="UP001165060">
    <property type="component" value="Unassembled WGS sequence"/>
</dbReference>
<dbReference type="EMBL" id="BRYB01000753">
    <property type="protein sequence ID" value="GMI36915.1"/>
    <property type="molecule type" value="Genomic_DNA"/>
</dbReference>
<keyword evidence="1" id="KW-1133">Transmembrane helix</keyword>
<evidence type="ECO:0000313" key="3">
    <source>
        <dbReference type="Proteomes" id="UP001165060"/>
    </source>
</evidence>
<sequence>MSPLSAAAFRTQYALSPALPTTPSNQAALQKAFEPASSAGRILAEILSLGLSFVVCMLLLPIYFLSYPVYGRPPTVAPVASVLGVLAKALTSPQPPLFTRVMLIILLCRRLFLIPSTSVACHLDSFLYRAQMDAVTVRAPVFMISGARSGSTTLGHLLDQDSNFVSPAGIMTALPCLWMWKLAAFLSKVGLLPSKEAAAAKIIAHADERAPEFTARHELNPFKPDTFEVPWLCNRHFFGVSYDIGVDQMMANLPLSDRRVDAELWADFDVYIDDIMKKVLLFNGQPDKRVMIKGHFLAAAEGLERRYPDASFLTVIRDRKQRMTSLMNFMITNRLIVADTSVVPTKQNILDVGETIMRTEPDYIEKEKEFFAGEGKRKIAVPFEDYVKDVGRVLETVYGVVNGKGGAVPDDIKEAMVKGKEGHTNRAKMKYHIKLSLAEFGIDEAKL</sequence>
<evidence type="ECO:0000256" key="1">
    <source>
        <dbReference type="SAM" id="Phobius"/>
    </source>
</evidence>
<dbReference type="Gene3D" id="3.40.50.300">
    <property type="entry name" value="P-loop containing nucleotide triphosphate hydrolases"/>
    <property type="match status" value="1"/>
</dbReference>
<keyword evidence="1" id="KW-0812">Transmembrane</keyword>
<keyword evidence="3" id="KW-1185">Reference proteome</keyword>
<evidence type="ECO:0008006" key="4">
    <source>
        <dbReference type="Google" id="ProtNLM"/>
    </source>
</evidence>
<proteinExistence type="predicted"/>
<comment type="caution">
    <text evidence="2">The sequence shown here is derived from an EMBL/GenBank/DDBJ whole genome shotgun (WGS) entry which is preliminary data.</text>
</comment>
<dbReference type="Pfam" id="PF13469">
    <property type="entry name" value="Sulfotransfer_3"/>
    <property type="match status" value="1"/>
</dbReference>
<accession>A0ABQ6MZG0</accession>
<gene>
    <name evidence="2" type="ORF">TeGR_g3414</name>
</gene>
<name>A0ABQ6MZG0_9STRA</name>
<dbReference type="SUPFAM" id="SSF52540">
    <property type="entry name" value="P-loop containing nucleoside triphosphate hydrolases"/>
    <property type="match status" value="1"/>
</dbReference>
<keyword evidence="1" id="KW-0472">Membrane</keyword>